<dbReference type="AlphaFoldDB" id="A0A9D3X6A5"/>
<organism evidence="1 2">
    <name type="scientific">Mauremys mutica</name>
    <name type="common">yellowpond turtle</name>
    <dbReference type="NCBI Taxonomy" id="74926"/>
    <lineage>
        <taxon>Eukaryota</taxon>
        <taxon>Metazoa</taxon>
        <taxon>Chordata</taxon>
        <taxon>Craniata</taxon>
        <taxon>Vertebrata</taxon>
        <taxon>Euteleostomi</taxon>
        <taxon>Archelosauria</taxon>
        <taxon>Testudinata</taxon>
        <taxon>Testudines</taxon>
        <taxon>Cryptodira</taxon>
        <taxon>Durocryptodira</taxon>
        <taxon>Testudinoidea</taxon>
        <taxon>Geoemydidae</taxon>
        <taxon>Geoemydinae</taxon>
        <taxon>Mauremys</taxon>
    </lineage>
</organism>
<dbReference type="EMBL" id="JAHDVG010000482">
    <property type="protein sequence ID" value="KAH1173500.1"/>
    <property type="molecule type" value="Genomic_DNA"/>
</dbReference>
<proteinExistence type="predicted"/>
<reference evidence="1" key="1">
    <citation type="submission" date="2021-09" db="EMBL/GenBank/DDBJ databases">
        <title>The genome of Mauremys mutica provides insights into the evolution of semi-aquatic lifestyle.</title>
        <authorList>
            <person name="Gong S."/>
            <person name="Gao Y."/>
        </authorList>
    </citation>
    <scope>NUCLEOTIDE SEQUENCE</scope>
    <source>
        <strain evidence="1">MM-2020</strain>
        <tissue evidence="1">Muscle</tissue>
    </source>
</reference>
<dbReference type="Proteomes" id="UP000827986">
    <property type="component" value="Unassembled WGS sequence"/>
</dbReference>
<name>A0A9D3X6A5_9SAUR</name>
<gene>
    <name evidence="1" type="ORF">KIL84_017339</name>
</gene>
<sequence>MLISSSYCNNGKEWNAEMGPQRFLTREPLESHRDSRKIFAGRGVIKVRKKRDIQKECGAHLLRHRFHQFVSRTKVSYSRYLGKRLFLKDCYEHLAGKVLHSVYKSQYRADAL</sequence>
<keyword evidence="2" id="KW-1185">Reference proteome</keyword>
<comment type="caution">
    <text evidence="1">The sequence shown here is derived from an EMBL/GenBank/DDBJ whole genome shotgun (WGS) entry which is preliminary data.</text>
</comment>
<protein>
    <submittedName>
        <fullName evidence="1">Uncharacterized protein</fullName>
    </submittedName>
</protein>
<evidence type="ECO:0000313" key="2">
    <source>
        <dbReference type="Proteomes" id="UP000827986"/>
    </source>
</evidence>
<accession>A0A9D3X6A5</accession>
<evidence type="ECO:0000313" key="1">
    <source>
        <dbReference type="EMBL" id="KAH1173500.1"/>
    </source>
</evidence>